<keyword evidence="10" id="KW-1185">Reference proteome</keyword>
<keyword evidence="3" id="KW-0862">Zinc</keyword>
<feature type="compositionally biased region" description="Polar residues" evidence="7">
    <location>
        <begin position="169"/>
        <end position="180"/>
    </location>
</feature>
<feature type="region of interest" description="Disordered" evidence="7">
    <location>
        <begin position="1"/>
        <end position="244"/>
    </location>
</feature>
<dbReference type="PROSITE" id="PS50114">
    <property type="entry name" value="GATA_ZN_FINGER_2"/>
    <property type="match status" value="1"/>
</dbReference>
<keyword evidence="1" id="KW-0479">Metal-binding</keyword>
<reference evidence="9" key="1">
    <citation type="submission" date="2021-03" db="EMBL/GenBank/DDBJ databases">
        <title>Comparative genomics and phylogenomic investigation of the class Geoglossomycetes provide insights into ecological specialization and systematics.</title>
        <authorList>
            <person name="Melie T."/>
            <person name="Pirro S."/>
            <person name="Miller A.N."/>
            <person name="Quandt A."/>
        </authorList>
    </citation>
    <scope>NUCLEOTIDE SEQUENCE</scope>
    <source>
        <strain evidence="9">GBOQ0MN5Z8</strain>
    </source>
</reference>
<feature type="compositionally biased region" description="Basic and acidic residues" evidence="7">
    <location>
        <begin position="405"/>
        <end position="414"/>
    </location>
</feature>
<dbReference type="OrthoDB" id="2162994at2759"/>
<dbReference type="GO" id="GO:0008270">
    <property type="term" value="F:zinc ion binding"/>
    <property type="evidence" value="ECO:0007669"/>
    <property type="project" value="UniProtKB-KW"/>
</dbReference>
<keyword evidence="5" id="KW-0804">Transcription</keyword>
<dbReference type="Gene3D" id="3.30.50.10">
    <property type="entry name" value="Erythroid Transcription Factor GATA-1, subunit A"/>
    <property type="match status" value="1"/>
</dbReference>
<comment type="caution">
    <text evidence="9">The sequence shown here is derived from an EMBL/GenBank/DDBJ whole genome shotgun (WGS) entry which is preliminary data.</text>
</comment>
<evidence type="ECO:0000256" key="2">
    <source>
        <dbReference type="ARBA" id="ARBA00022771"/>
    </source>
</evidence>
<name>A0A9P8HTR2_9PEZI</name>
<evidence type="ECO:0000256" key="7">
    <source>
        <dbReference type="SAM" id="MobiDB-lite"/>
    </source>
</evidence>
<evidence type="ECO:0000256" key="3">
    <source>
        <dbReference type="ARBA" id="ARBA00022833"/>
    </source>
</evidence>
<feature type="compositionally biased region" description="Low complexity" evidence="7">
    <location>
        <begin position="195"/>
        <end position="206"/>
    </location>
</feature>
<keyword evidence="2 6" id="KW-0863">Zinc-finger</keyword>
<evidence type="ECO:0000259" key="8">
    <source>
        <dbReference type="PROSITE" id="PS50114"/>
    </source>
</evidence>
<feature type="region of interest" description="Disordered" evidence="7">
    <location>
        <begin position="344"/>
        <end position="414"/>
    </location>
</feature>
<dbReference type="GO" id="GO:0043565">
    <property type="term" value="F:sequence-specific DNA binding"/>
    <property type="evidence" value="ECO:0007669"/>
    <property type="project" value="InterPro"/>
</dbReference>
<dbReference type="InterPro" id="IPR000679">
    <property type="entry name" value="Znf_GATA"/>
</dbReference>
<feature type="compositionally biased region" description="Polar residues" evidence="7">
    <location>
        <begin position="150"/>
        <end position="161"/>
    </location>
</feature>
<evidence type="ECO:0000313" key="10">
    <source>
        <dbReference type="Proteomes" id="UP000698800"/>
    </source>
</evidence>
<evidence type="ECO:0000313" key="9">
    <source>
        <dbReference type="EMBL" id="KAH0537319.1"/>
    </source>
</evidence>
<dbReference type="CDD" id="cd00202">
    <property type="entry name" value="ZnF_GATA"/>
    <property type="match status" value="1"/>
</dbReference>
<dbReference type="Pfam" id="PF00320">
    <property type="entry name" value="GATA"/>
    <property type="match status" value="1"/>
</dbReference>
<accession>A0A9P8HTR2</accession>
<evidence type="ECO:0000256" key="1">
    <source>
        <dbReference type="ARBA" id="ARBA00022723"/>
    </source>
</evidence>
<proteinExistence type="predicted"/>
<feature type="compositionally biased region" description="Basic and acidic residues" evidence="7">
    <location>
        <begin position="42"/>
        <end position="55"/>
    </location>
</feature>
<dbReference type="PANTHER" id="PTHR47172:SF24">
    <property type="entry name" value="GATA ZINC FINGER DOMAIN-CONTAINING PROTEIN 14-RELATED"/>
    <property type="match status" value="1"/>
</dbReference>
<dbReference type="EMBL" id="JAGHQL010000151">
    <property type="protein sequence ID" value="KAH0537319.1"/>
    <property type="molecule type" value="Genomic_DNA"/>
</dbReference>
<dbReference type="AlphaFoldDB" id="A0A9P8HTR2"/>
<dbReference type="PROSITE" id="PS00344">
    <property type="entry name" value="GATA_ZN_FINGER_1"/>
    <property type="match status" value="1"/>
</dbReference>
<keyword evidence="4" id="KW-0805">Transcription regulation</keyword>
<dbReference type="Proteomes" id="UP000698800">
    <property type="component" value="Unassembled WGS sequence"/>
</dbReference>
<evidence type="ECO:0000256" key="5">
    <source>
        <dbReference type="ARBA" id="ARBA00023163"/>
    </source>
</evidence>
<feature type="compositionally biased region" description="Low complexity" evidence="7">
    <location>
        <begin position="86"/>
        <end position="104"/>
    </location>
</feature>
<dbReference type="GO" id="GO:0006355">
    <property type="term" value="P:regulation of DNA-templated transcription"/>
    <property type="evidence" value="ECO:0007669"/>
    <property type="project" value="InterPro"/>
</dbReference>
<organism evidence="9 10">
    <name type="scientific">Glutinoglossum americanum</name>
    <dbReference type="NCBI Taxonomy" id="1670608"/>
    <lineage>
        <taxon>Eukaryota</taxon>
        <taxon>Fungi</taxon>
        <taxon>Dikarya</taxon>
        <taxon>Ascomycota</taxon>
        <taxon>Pezizomycotina</taxon>
        <taxon>Geoglossomycetes</taxon>
        <taxon>Geoglossales</taxon>
        <taxon>Geoglossaceae</taxon>
        <taxon>Glutinoglossum</taxon>
    </lineage>
</organism>
<evidence type="ECO:0000256" key="6">
    <source>
        <dbReference type="PROSITE-ProRule" id="PRU00094"/>
    </source>
</evidence>
<feature type="region of interest" description="Disordered" evidence="7">
    <location>
        <begin position="431"/>
        <end position="458"/>
    </location>
</feature>
<gene>
    <name evidence="9" type="ORF">FGG08_005873</name>
</gene>
<dbReference type="PANTHER" id="PTHR47172">
    <property type="entry name" value="OS01G0976800 PROTEIN"/>
    <property type="match status" value="1"/>
</dbReference>
<protein>
    <recommendedName>
        <fullName evidence="8">GATA-type domain-containing protein</fullName>
    </recommendedName>
</protein>
<sequence>MPSTAPISPTSMYSGPPPPYSNPISSSASSVPSFSGLISPPDSRRTSGDDKEPPKPQRQSLPSLHEALNSEQPLPYNAPASTSIHPQSNPPSSVVSPTTPIPRSYPHDNHSGQRSQSQGSLSLPTQNQHPPLGHSAQHLYAQQEFPNVPPSNYTRNHSLPSLPSIRPVHQNTHPQQTSPQYEPGSNPPPMNSHFSYPGYPPQYSAPSQPPGGPHGGYQPPGPYNSQAGYSPRTEPTYARTVDSRHVEEARAYGKTEGERFGQFGLSVKRHLDIFDLEASLGEIMGLSAAIYNYSNRYRGLSAESQRTPGNPSHMPIPSEIDEMVEQSKRTYETFVHIKEVLQVQQTTADHRVPESSYKSSTEYEMEDAGIYQDDMKSNGLMGPDPKKRRGRAAPPGRCHSCNRAETPEWRRGPDGARTLCNACGLHYAKLTRKMGPKQQQLGGSSLRPKTMAPGSPRQ</sequence>
<feature type="domain" description="GATA-type" evidence="8">
    <location>
        <begin position="397"/>
        <end position="427"/>
    </location>
</feature>
<evidence type="ECO:0000256" key="4">
    <source>
        <dbReference type="ARBA" id="ARBA00023015"/>
    </source>
</evidence>
<dbReference type="InterPro" id="IPR013088">
    <property type="entry name" value="Znf_NHR/GATA"/>
</dbReference>
<feature type="compositionally biased region" description="Low complexity" evidence="7">
    <location>
        <begin position="112"/>
        <end position="123"/>
    </location>
</feature>
<dbReference type="SMART" id="SM00401">
    <property type="entry name" value="ZnF_GATA"/>
    <property type="match status" value="1"/>
</dbReference>
<feature type="compositionally biased region" description="Low complexity" evidence="7">
    <location>
        <begin position="22"/>
        <end position="35"/>
    </location>
</feature>
<dbReference type="SUPFAM" id="SSF57716">
    <property type="entry name" value="Glucocorticoid receptor-like (DNA-binding domain)"/>
    <property type="match status" value="1"/>
</dbReference>